<feature type="domain" description="NAD-dependent epimerase/dehydratase" evidence="2">
    <location>
        <begin position="165"/>
        <end position="399"/>
    </location>
</feature>
<dbReference type="PANTHER" id="PTHR43245">
    <property type="entry name" value="BIFUNCTIONAL POLYMYXIN RESISTANCE PROTEIN ARNA"/>
    <property type="match status" value="1"/>
</dbReference>
<sequence length="513" mass="57734">MLMRLKQLLYSINPYQDLGILIRQIADLIVIFIACFLAVLFIKSENGINEIFLQSLSLLLLLSLVFIPTFYIKGIYTHGRNLPVSKKLLKLIQACLISGVFILIIFYIFKLYLGLTFTLSELLVSDLTISWLFTFFGSIFSRIWLYSYIDTNLEPTRINDNNKKVLVIGGGGYIGSSVVEQLLDKQYRVRVLDIFLFGEEPITHLYNNKNLEIIRGDFRKIDDLVMAVADCNAVVHLGGIVGDPACSVDEKFTKDVNLTASKIIGQIAKAAGVSKFIFASSCSVYGAQNSILDEHSETKPLSLYARTKIASERVLSELRDDSFTPIFLRFGTVYGLSGRTRFDLVANLLTANAYTKKTMTIYGKDQTRPFVHVNDAAYSIVCALETKLSSNDYIIFNIGSNAQNCTLLELAEMIQKQIPDASIITEEGGDDARNYNVSFDRAEDILGFKTKWTLEGGIKQVIQKFESGEIEDYSQSLYSNVKHLHELNEKGLITLSSDELFNWEEAFLEETYG</sequence>
<keyword evidence="1" id="KW-1133">Transmembrane helix</keyword>
<gene>
    <name evidence="3" type="ORF">METZ01_LOCUS106890</name>
</gene>
<accession>A0A381WND5</accession>
<dbReference type="Gene3D" id="3.40.50.720">
    <property type="entry name" value="NAD(P)-binding Rossmann-like Domain"/>
    <property type="match status" value="1"/>
</dbReference>
<feature type="transmembrane region" description="Helical" evidence="1">
    <location>
        <begin position="88"/>
        <end position="109"/>
    </location>
</feature>
<feature type="transmembrane region" description="Helical" evidence="1">
    <location>
        <begin position="54"/>
        <end position="76"/>
    </location>
</feature>
<proteinExistence type="predicted"/>
<evidence type="ECO:0000313" key="3">
    <source>
        <dbReference type="EMBL" id="SVA54036.1"/>
    </source>
</evidence>
<dbReference type="SUPFAM" id="SSF51735">
    <property type="entry name" value="NAD(P)-binding Rossmann-fold domains"/>
    <property type="match status" value="1"/>
</dbReference>
<dbReference type="PANTHER" id="PTHR43245:SF23">
    <property type="entry name" value="NAD(P)-BINDING DOMAIN-CONTAINING PROTEIN"/>
    <property type="match status" value="1"/>
</dbReference>
<protein>
    <recommendedName>
        <fullName evidence="2">NAD-dependent epimerase/dehydratase domain-containing protein</fullName>
    </recommendedName>
</protein>
<evidence type="ECO:0000256" key="1">
    <source>
        <dbReference type="SAM" id="Phobius"/>
    </source>
</evidence>
<dbReference type="InterPro" id="IPR001509">
    <property type="entry name" value="Epimerase_deHydtase"/>
</dbReference>
<organism evidence="3">
    <name type="scientific">marine metagenome</name>
    <dbReference type="NCBI Taxonomy" id="408172"/>
    <lineage>
        <taxon>unclassified sequences</taxon>
        <taxon>metagenomes</taxon>
        <taxon>ecological metagenomes</taxon>
    </lineage>
</organism>
<keyword evidence="1" id="KW-0472">Membrane</keyword>
<dbReference type="EMBL" id="UINC01012364">
    <property type="protein sequence ID" value="SVA54036.1"/>
    <property type="molecule type" value="Genomic_DNA"/>
</dbReference>
<feature type="transmembrane region" description="Helical" evidence="1">
    <location>
        <begin position="21"/>
        <end position="42"/>
    </location>
</feature>
<dbReference type="CDD" id="cd08946">
    <property type="entry name" value="SDR_e"/>
    <property type="match status" value="1"/>
</dbReference>
<keyword evidence="1" id="KW-0812">Transmembrane</keyword>
<name>A0A381WND5_9ZZZZ</name>
<reference evidence="3" key="1">
    <citation type="submission" date="2018-05" db="EMBL/GenBank/DDBJ databases">
        <authorList>
            <person name="Lanie J.A."/>
            <person name="Ng W.-L."/>
            <person name="Kazmierczak K.M."/>
            <person name="Andrzejewski T.M."/>
            <person name="Davidsen T.M."/>
            <person name="Wayne K.J."/>
            <person name="Tettelin H."/>
            <person name="Glass J.I."/>
            <person name="Rusch D."/>
            <person name="Podicherti R."/>
            <person name="Tsui H.-C.T."/>
            <person name="Winkler M.E."/>
        </authorList>
    </citation>
    <scope>NUCLEOTIDE SEQUENCE</scope>
</reference>
<feature type="transmembrane region" description="Helical" evidence="1">
    <location>
        <begin position="129"/>
        <end position="149"/>
    </location>
</feature>
<dbReference type="InterPro" id="IPR036291">
    <property type="entry name" value="NAD(P)-bd_dom_sf"/>
</dbReference>
<dbReference type="Pfam" id="PF01370">
    <property type="entry name" value="Epimerase"/>
    <property type="match status" value="1"/>
</dbReference>
<dbReference type="AlphaFoldDB" id="A0A381WND5"/>
<evidence type="ECO:0000259" key="2">
    <source>
        <dbReference type="Pfam" id="PF01370"/>
    </source>
</evidence>
<dbReference type="InterPro" id="IPR050177">
    <property type="entry name" value="Lipid_A_modif_metabolic_enz"/>
</dbReference>